<gene>
    <name evidence="1" type="ORF">HHL27_06475</name>
</gene>
<accession>A0A7Y0BP44</accession>
<organism evidence="1 2">
    <name type="scientific">Novosphingobium olei</name>
    <dbReference type="NCBI Taxonomy" id="2728851"/>
    <lineage>
        <taxon>Bacteria</taxon>
        <taxon>Pseudomonadati</taxon>
        <taxon>Pseudomonadota</taxon>
        <taxon>Alphaproteobacteria</taxon>
        <taxon>Sphingomonadales</taxon>
        <taxon>Sphingomonadaceae</taxon>
        <taxon>Novosphingobium</taxon>
    </lineage>
</organism>
<reference evidence="1 2" key="1">
    <citation type="submission" date="2020-04" db="EMBL/GenBank/DDBJ databases">
        <title>Novosphingobium sp. TW-4 isolated from soil.</title>
        <authorList>
            <person name="Dahal R.H."/>
            <person name="Chaudhary D.K."/>
        </authorList>
    </citation>
    <scope>NUCLEOTIDE SEQUENCE [LARGE SCALE GENOMIC DNA]</scope>
    <source>
        <strain evidence="1 2">TW-4</strain>
    </source>
</reference>
<dbReference type="EMBL" id="JABBGM010000002">
    <property type="protein sequence ID" value="NML93316.1"/>
    <property type="molecule type" value="Genomic_DNA"/>
</dbReference>
<proteinExistence type="predicted"/>
<dbReference type="AlphaFoldDB" id="A0A7Y0BP44"/>
<name>A0A7Y0BP44_9SPHN</name>
<dbReference type="RefSeq" id="WP_169492551.1">
    <property type="nucleotide sequence ID" value="NZ_JABBGM010000002.1"/>
</dbReference>
<sequence>MPNPPIQFPSTFTAANAVAFANPDNSAQTVSLDAPLPVAVTNLPGSQTVSVANFPTTQAISAASLPLPTGAATATAQASAITTLSAISGQLPASLGAKTGAASLSIAPATDLANIEPAGAAVTGTTMPTGGTGLTGWLSAIYRSCSEGAAVTGTATSAAVVVSASNSLYMGGSFQVTSAGTSCTVSYEQSNDGTNWVALPVISSAAANSAPVTSSTIAGLFSFSSTAAFVRARVSTYGSGTVSITLSQKQQSSSFSGVSLAGGSSALGSVTVTGTVNSTTGFTDSQTALAASATFTGTGRNTNSLQYCFFNACAYADQAGTLFIDQSTDTGTTYQPILSQAVTAGGSANLSVRLCGSLGTGVLYRVRYVNGATAQTVFRLSSSYTAS</sequence>
<keyword evidence="2" id="KW-1185">Reference proteome</keyword>
<protein>
    <submittedName>
        <fullName evidence="1">Uncharacterized protein</fullName>
    </submittedName>
</protein>
<comment type="caution">
    <text evidence="1">The sequence shown here is derived from an EMBL/GenBank/DDBJ whole genome shotgun (WGS) entry which is preliminary data.</text>
</comment>
<dbReference type="Proteomes" id="UP000583556">
    <property type="component" value="Unassembled WGS sequence"/>
</dbReference>
<evidence type="ECO:0000313" key="2">
    <source>
        <dbReference type="Proteomes" id="UP000583556"/>
    </source>
</evidence>
<evidence type="ECO:0000313" key="1">
    <source>
        <dbReference type="EMBL" id="NML93316.1"/>
    </source>
</evidence>